<reference evidence="3" key="1">
    <citation type="journal article" date="2016" name="Sci. Rep.">
        <title>Molecular characterization of firefly nuptial gifts: a multi-omics approach sheds light on postcopulatory sexual selection.</title>
        <authorList>
            <person name="Al-Wathiqui N."/>
            <person name="Fallon T.R."/>
            <person name="South A."/>
            <person name="Weng J.K."/>
            <person name="Lewis S.M."/>
        </authorList>
    </citation>
    <scope>NUCLEOTIDE SEQUENCE</scope>
</reference>
<dbReference type="SUPFAM" id="SSF56349">
    <property type="entry name" value="DNA breaking-rejoining enzymes"/>
    <property type="match status" value="1"/>
</dbReference>
<dbReference type="GO" id="GO:0003677">
    <property type="term" value="F:DNA binding"/>
    <property type="evidence" value="ECO:0007669"/>
    <property type="project" value="InterPro"/>
</dbReference>
<keyword evidence="1" id="KW-0233">DNA recombination</keyword>
<evidence type="ECO:0000259" key="2">
    <source>
        <dbReference type="Pfam" id="PF00589"/>
    </source>
</evidence>
<proteinExistence type="predicted"/>
<sequence length="168" mass="18877">MRHFVHKTIPKPSSFINFQRRKCTRQVIGINKIGKVPCEIAKYLKLPNSEEYTGHSFRRSSATLLVEAGGDLLTLKKHGGWKSSTVAESYVENSLNKKIEVSNKILAVQNNTAAKSTVMEKPLSDSAKVEISNPTNCTITILYYVLIIIITKKINQCYFVICMVVEKV</sequence>
<accession>A0A1Y1MDS6</accession>
<dbReference type="InterPro" id="IPR013762">
    <property type="entry name" value="Integrase-like_cat_sf"/>
</dbReference>
<dbReference type="Gene3D" id="1.10.443.10">
    <property type="entry name" value="Intergrase catalytic core"/>
    <property type="match status" value="1"/>
</dbReference>
<dbReference type="AlphaFoldDB" id="A0A1Y1MDS6"/>
<dbReference type="Pfam" id="PF00589">
    <property type="entry name" value="Phage_integrase"/>
    <property type="match status" value="1"/>
</dbReference>
<organism evidence="3">
    <name type="scientific">Photinus pyralis</name>
    <name type="common">Common eastern firefly</name>
    <name type="synonym">Lampyris pyralis</name>
    <dbReference type="NCBI Taxonomy" id="7054"/>
    <lineage>
        <taxon>Eukaryota</taxon>
        <taxon>Metazoa</taxon>
        <taxon>Ecdysozoa</taxon>
        <taxon>Arthropoda</taxon>
        <taxon>Hexapoda</taxon>
        <taxon>Insecta</taxon>
        <taxon>Pterygota</taxon>
        <taxon>Neoptera</taxon>
        <taxon>Endopterygota</taxon>
        <taxon>Coleoptera</taxon>
        <taxon>Polyphaga</taxon>
        <taxon>Elateriformia</taxon>
        <taxon>Elateroidea</taxon>
        <taxon>Lampyridae</taxon>
        <taxon>Lampyrinae</taxon>
        <taxon>Photinus</taxon>
    </lineage>
</organism>
<evidence type="ECO:0000313" key="3">
    <source>
        <dbReference type="EMBL" id="JAV83823.1"/>
    </source>
</evidence>
<dbReference type="GO" id="GO:0006310">
    <property type="term" value="P:DNA recombination"/>
    <property type="evidence" value="ECO:0007669"/>
    <property type="project" value="UniProtKB-KW"/>
</dbReference>
<evidence type="ECO:0000256" key="1">
    <source>
        <dbReference type="ARBA" id="ARBA00023172"/>
    </source>
</evidence>
<dbReference type="EMBL" id="GEZM01034391">
    <property type="protein sequence ID" value="JAV83823.1"/>
    <property type="molecule type" value="Transcribed_RNA"/>
</dbReference>
<protein>
    <recommendedName>
        <fullName evidence="2">Tyr recombinase domain-containing protein</fullName>
    </recommendedName>
</protein>
<dbReference type="InterPro" id="IPR002104">
    <property type="entry name" value="Integrase_catalytic"/>
</dbReference>
<name>A0A1Y1MDS6_PHOPY</name>
<dbReference type="InterPro" id="IPR011010">
    <property type="entry name" value="DNA_brk_join_enz"/>
</dbReference>
<feature type="domain" description="Tyr recombinase" evidence="2">
    <location>
        <begin position="41"/>
        <end position="94"/>
    </location>
</feature>
<dbReference type="GO" id="GO:0015074">
    <property type="term" value="P:DNA integration"/>
    <property type="evidence" value="ECO:0007669"/>
    <property type="project" value="InterPro"/>
</dbReference>